<dbReference type="InParanoid" id="B4MY30"/>
<dbReference type="SUPFAM" id="SSF52954">
    <property type="entry name" value="Class II aaRS ABD-related"/>
    <property type="match status" value="1"/>
</dbReference>
<dbReference type="eggNOG" id="KOG2781">
    <property type="taxonomic scope" value="Eukaryota"/>
</dbReference>
<evidence type="ECO:0000313" key="2">
    <source>
        <dbReference type="EMBL" id="EDW77019.2"/>
    </source>
</evidence>
<evidence type="ECO:0000313" key="3">
    <source>
        <dbReference type="Proteomes" id="UP000007798"/>
    </source>
</evidence>
<protein>
    <recommendedName>
        <fullName evidence="1">Brix domain-containing protein</fullName>
    </recommendedName>
</protein>
<dbReference type="GO" id="GO:0042134">
    <property type="term" value="F:rRNA primary transcript binding"/>
    <property type="evidence" value="ECO:0007669"/>
    <property type="project" value="InterPro"/>
</dbReference>
<dbReference type="InterPro" id="IPR007109">
    <property type="entry name" value="Brix"/>
</dbReference>
<organism evidence="2 3">
    <name type="scientific">Drosophila willistoni</name>
    <name type="common">Fruit fly</name>
    <dbReference type="NCBI Taxonomy" id="7260"/>
    <lineage>
        <taxon>Eukaryota</taxon>
        <taxon>Metazoa</taxon>
        <taxon>Ecdysozoa</taxon>
        <taxon>Arthropoda</taxon>
        <taxon>Hexapoda</taxon>
        <taxon>Insecta</taxon>
        <taxon>Pterygota</taxon>
        <taxon>Neoptera</taxon>
        <taxon>Endopterygota</taxon>
        <taxon>Diptera</taxon>
        <taxon>Brachycera</taxon>
        <taxon>Muscomorpha</taxon>
        <taxon>Ephydroidea</taxon>
        <taxon>Drosophilidae</taxon>
        <taxon>Drosophila</taxon>
        <taxon>Sophophora</taxon>
    </lineage>
</organism>
<dbReference type="GO" id="GO:0006364">
    <property type="term" value="P:rRNA processing"/>
    <property type="evidence" value="ECO:0007669"/>
    <property type="project" value="InterPro"/>
</dbReference>
<dbReference type="PROSITE" id="PS50833">
    <property type="entry name" value="BRIX"/>
    <property type="match status" value="1"/>
</dbReference>
<dbReference type="STRING" id="7260.B4MY30"/>
<evidence type="ECO:0000259" key="1">
    <source>
        <dbReference type="PROSITE" id="PS50833"/>
    </source>
</evidence>
<proteinExistence type="predicted"/>
<dbReference type="GO" id="GO:0030515">
    <property type="term" value="F:snoRNA binding"/>
    <property type="evidence" value="ECO:0007669"/>
    <property type="project" value="TreeGrafter"/>
</dbReference>
<dbReference type="PANTHER" id="PTHR22734:SF2">
    <property type="entry name" value="U3 SMALL NUCLEOLAR RIBONUCLEOPROTEIN PROTEIN IMP4"/>
    <property type="match status" value="1"/>
</dbReference>
<accession>B4MY30</accession>
<dbReference type="AlphaFoldDB" id="B4MY30"/>
<dbReference type="OMA" id="ADHCNIE"/>
<dbReference type="EMBL" id="CH963887">
    <property type="protein sequence ID" value="EDW77019.2"/>
    <property type="molecule type" value="Genomic_DNA"/>
</dbReference>
<dbReference type="Gene3D" id="3.40.50.10480">
    <property type="entry name" value="Probable brix-domain ribosomal biogenesis protein"/>
    <property type="match status" value="1"/>
</dbReference>
<reference evidence="2 3" key="1">
    <citation type="journal article" date="2007" name="Nature">
        <title>Evolution of genes and genomes on the Drosophila phylogeny.</title>
        <authorList>
            <consortium name="Drosophila 12 Genomes Consortium"/>
            <person name="Clark A.G."/>
            <person name="Eisen M.B."/>
            <person name="Smith D.R."/>
            <person name="Bergman C.M."/>
            <person name="Oliver B."/>
            <person name="Markow T.A."/>
            <person name="Kaufman T.C."/>
            <person name="Kellis M."/>
            <person name="Gelbart W."/>
            <person name="Iyer V.N."/>
            <person name="Pollard D.A."/>
            <person name="Sackton T.B."/>
            <person name="Larracuente A.M."/>
            <person name="Singh N.D."/>
            <person name="Abad J.P."/>
            <person name="Abt D.N."/>
            <person name="Adryan B."/>
            <person name="Aguade M."/>
            <person name="Akashi H."/>
            <person name="Anderson W.W."/>
            <person name="Aquadro C.F."/>
            <person name="Ardell D.H."/>
            <person name="Arguello R."/>
            <person name="Artieri C.G."/>
            <person name="Barbash D.A."/>
            <person name="Barker D."/>
            <person name="Barsanti P."/>
            <person name="Batterham P."/>
            <person name="Batzoglou S."/>
            <person name="Begun D."/>
            <person name="Bhutkar A."/>
            <person name="Blanco E."/>
            <person name="Bosak S.A."/>
            <person name="Bradley R.K."/>
            <person name="Brand A.D."/>
            <person name="Brent M.R."/>
            <person name="Brooks A.N."/>
            <person name="Brown R.H."/>
            <person name="Butlin R.K."/>
            <person name="Caggese C."/>
            <person name="Calvi B.R."/>
            <person name="Bernardo de Carvalho A."/>
            <person name="Caspi A."/>
            <person name="Castrezana S."/>
            <person name="Celniker S.E."/>
            <person name="Chang J.L."/>
            <person name="Chapple C."/>
            <person name="Chatterji S."/>
            <person name="Chinwalla A."/>
            <person name="Civetta A."/>
            <person name="Clifton S.W."/>
            <person name="Comeron J.M."/>
            <person name="Costello J.C."/>
            <person name="Coyne J.A."/>
            <person name="Daub J."/>
            <person name="David R.G."/>
            <person name="Delcher A.L."/>
            <person name="Delehaunty K."/>
            <person name="Do C.B."/>
            <person name="Ebling H."/>
            <person name="Edwards K."/>
            <person name="Eickbush T."/>
            <person name="Evans J.D."/>
            <person name="Filipski A."/>
            <person name="Findeiss S."/>
            <person name="Freyhult E."/>
            <person name="Fulton L."/>
            <person name="Fulton R."/>
            <person name="Garcia A.C."/>
            <person name="Gardiner A."/>
            <person name="Garfield D.A."/>
            <person name="Garvin B.E."/>
            <person name="Gibson G."/>
            <person name="Gilbert D."/>
            <person name="Gnerre S."/>
            <person name="Godfrey J."/>
            <person name="Good R."/>
            <person name="Gotea V."/>
            <person name="Gravely B."/>
            <person name="Greenberg A.J."/>
            <person name="Griffiths-Jones S."/>
            <person name="Gross S."/>
            <person name="Guigo R."/>
            <person name="Gustafson E.A."/>
            <person name="Haerty W."/>
            <person name="Hahn M.W."/>
            <person name="Halligan D.L."/>
            <person name="Halpern A.L."/>
            <person name="Halter G.M."/>
            <person name="Han M.V."/>
            <person name="Heger A."/>
            <person name="Hillier L."/>
            <person name="Hinrichs A.S."/>
            <person name="Holmes I."/>
            <person name="Hoskins R.A."/>
            <person name="Hubisz M.J."/>
            <person name="Hultmark D."/>
            <person name="Huntley M.A."/>
            <person name="Jaffe D.B."/>
            <person name="Jagadeeshan S."/>
            <person name="Jeck W.R."/>
            <person name="Johnson J."/>
            <person name="Jones C.D."/>
            <person name="Jordan W.C."/>
            <person name="Karpen G.H."/>
            <person name="Kataoka E."/>
            <person name="Keightley P.D."/>
            <person name="Kheradpour P."/>
            <person name="Kirkness E.F."/>
            <person name="Koerich L.B."/>
            <person name="Kristiansen K."/>
            <person name="Kudrna D."/>
            <person name="Kulathinal R.J."/>
            <person name="Kumar S."/>
            <person name="Kwok R."/>
            <person name="Lander E."/>
            <person name="Langley C.H."/>
            <person name="Lapoint R."/>
            <person name="Lazzaro B.P."/>
            <person name="Lee S.J."/>
            <person name="Levesque L."/>
            <person name="Li R."/>
            <person name="Lin C.F."/>
            <person name="Lin M.F."/>
            <person name="Lindblad-Toh K."/>
            <person name="Llopart A."/>
            <person name="Long M."/>
            <person name="Low L."/>
            <person name="Lozovsky E."/>
            <person name="Lu J."/>
            <person name="Luo M."/>
            <person name="Machado C.A."/>
            <person name="Makalowski W."/>
            <person name="Marzo M."/>
            <person name="Matsuda M."/>
            <person name="Matzkin L."/>
            <person name="McAllister B."/>
            <person name="McBride C.S."/>
            <person name="McKernan B."/>
            <person name="McKernan K."/>
            <person name="Mendez-Lago M."/>
            <person name="Minx P."/>
            <person name="Mollenhauer M.U."/>
            <person name="Montooth K."/>
            <person name="Mount S.M."/>
            <person name="Mu X."/>
            <person name="Myers E."/>
            <person name="Negre B."/>
            <person name="Newfeld S."/>
            <person name="Nielsen R."/>
            <person name="Noor M.A."/>
            <person name="O'Grady P."/>
            <person name="Pachter L."/>
            <person name="Papaceit M."/>
            <person name="Parisi M.J."/>
            <person name="Parisi M."/>
            <person name="Parts L."/>
            <person name="Pedersen J.S."/>
            <person name="Pesole G."/>
            <person name="Phillippy A.M."/>
            <person name="Ponting C.P."/>
            <person name="Pop M."/>
            <person name="Porcelli D."/>
            <person name="Powell J.R."/>
            <person name="Prohaska S."/>
            <person name="Pruitt K."/>
            <person name="Puig M."/>
            <person name="Quesneville H."/>
            <person name="Ram K.R."/>
            <person name="Rand D."/>
            <person name="Rasmussen M.D."/>
            <person name="Reed L.K."/>
            <person name="Reenan R."/>
            <person name="Reily A."/>
            <person name="Remington K.A."/>
            <person name="Rieger T.T."/>
            <person name="Ritchie M.G."/>
            <person name="Robin C."/>
            <person name="Rogers Y.H."/>
            <person name="Rohde C."/>
            <person name="Rozas J."/>
            <person name="Rubenfield M.J."/>
            <person name="Ruiz A."/>
            <person name="Russo S."/>
            <person name="Salzberg S.L."/>
            <person name="Sanchez-Gracia A."/>
            <person name="Saranga D.J."/>
            <person name="Sato H."/>
            <person name="Schaeffer S.W."/>
            <person name="Schatz M.C."/>
            <person name="Schlenke T."/>
            <person name="Schwartz R."/>
            <person name="Segarra C."/>
            <person name="Singh R.S."/>
            <person name="Sirot L."/>
            <person name="Sirota M."/>
            <person name="Sisneros N.B."/>
            <person name="Smith C.D."/>
            <person name="Smith T.F."/>
            <person name="Spieth J."/>
            <person name="Stage D.E."/>
            <person name="Stark A."/>
            <person name="Stephan W."/>
            <person name="Strausberg R.L."/>
            <person name="Strempel S."/>
            <person name="Sturgill D."/>
            <person name="Sutton G."/>
            <person name="Sutton G.G."/>
            <person name="Tao W."/>
            <person name="Teichmann S."/>
            <person name="Tobari Y.N."/>
            <person name="Tomimura Y."/>
            <person name="Tsolas J.M."/>
            <person name="Valente V.L."/>
            <person name="Venter E."/>
            <person name="Venter J.C."/>
            <person name="Vicario S."/>
            <person name="Vieira F.G."/>
            <person name="Vilella A.J."/>
            <person name="Villasante A."/>
            <person name="Walenz B."/>
            <person name="Wang J."/>
            <person name="Wasserman M."/>
            <person name="Watts T."/>
            <person name="Wilson D."/>
            <person name="Wilson R.K."/>
            <person name="Wing R.A."/>
            <person name="Wolfner M.F."/>
            <person name="Wong A."/>
            <person name="Wong G.K."/>
            <person name="Wu C.I."/>
            <person name="Wu G."/>
            <person name="Yamamoto D."/>
            <person name="Yang H.P."/>
            <person name="Yang S.P."/>
            <person name="Yorke J.A."/>
            <person name="Yoshida K."/>
            <person name="Zdobnov E."/>
            <person name="Zhang P."/>
            <person name="Zhang Y."/>
            <person name="Zimin A.V."/>
            <person name="Baldwin J."/>
            <person name="Abdouelleil A."/>
            <person name="Abdulkadir J."/>
            <person name="Abebe A."/>
            <person name="Abera B."/>
            <person name="Abreu J."/>
            <person name="Acer S.C."/>
            <person name="Aftuck L."/>
            <person name="Alexander A."/>
            <person name="An P."/>
            <person name="Anderson E."/>
            <person name="Anderson S."/>
            <person name="Arachi H."/>
            <person name="Azer M."/>
            <person name="Bachantsang P."/>
            <person name="Barry A."/>
            <person name="Bayul T."/>
            <person name="Berlin A."/>
            <person name="Bessette D."/>
            <person name="Bloom T."/>
            <person name="Blye J."/>
            <person name="Boguslavskiy L."/>
            <person name="Bonnet C."/>
            <person name="Boukhgalter B."/>
            <person name="Bourzgui I."/>
            <person name="Brown A."/>
            <person name="Cahill P."/>
            <person name="Channer S."/>
            <person name="Cheshatsang Y."/>
            <person name="Chuda L."/>
            <person name="Citroen M."/>
            <person name="Collymore A."/>
            <person name="Cooke P."/>
            <person name="Costello M."/>
            <person name="D'Aco K."/>
            <person name="Daza R."/>
            <person name="De Haan G."/>
            <person name="DeGray S."/>
            <person name="DeMaso C."/>
            <person name="Dhargay N."/>
            <person name="Dooley K."/>
            <person name="Dooley E."/>
            <person name="Doricent M."/>
            <person name="Dorje P."/>
            <person name="Dorjee K."/>
            <person name="Dupes A."/>
            <person name="Elong R."/>
            <person name="Falk J."/>
            <person name="Farina A."/>
            <person name="Faro S."/>
            <person name="Ferguson D."/>
            <person name="Fisher S."/>
            <person name="Foley C.D."/>
            <person name="Franke A."/>
            <person name="Friedrich D."/>
            <person name="Gadbois L."/>
            <person name="Gearin G."/>
            <person name="Gearin C.R."/>
            <person name="Giannoukos G."/>
            <person name="Goode T."/>
            <person name="Graham J."/>
            <person name="Grandbois E."/>
            <person name="Grewal S."/>
            <person name="Gyaltsen K."/>
            <person name="Hafez N."/>
            <person name="Hagos B."/>
            <person name="Hall J."/>
            <person name="Henson C."/>
            <person name="Hollinger A."/>
            <person name="Honan T."/>
            <person name="Huard M.D."/>
            <person name="Hughes L."/>
            <person name="Hurhula B."/>
            <person name="Husby M.E."/>
            <person name="Kamat A."/>
            <person name="Kanga B."/>
            <person name="Kashin S."/>
            <person name="Khazanovich D."/>
            <person name="Kisner P."/>
            <person name="Lance K."/>
            <person name="Lara M."/>
            <person name="Lee W."/>
            <person name="Lennon N."/>
            <person name="Letendre F."/>
            <person name="LeVine R."/>
            <person name="Lipovsky A."/>
            <person name="Liu X."/>
            <person name="Liu J."/>
            <person name="Liu S."/>
            <person name="Lokyitsang T."/>
            <person name="Lokyitsang Y."/>
            <person name="Lubonja R."/>
            <person name="Lui A."/>
            <person name="MacDonald P."/>
            <person name="Magnisalis V."/>
            <person name="Maru K."/>
            <person name="Matthews C."/>
            <person name="McCusker W."/>
            <person name="McDonough S."/>
            <person name="Mehta T."/>
            <person name="Meldrim J."/>
            <person name="Meneus L."/>
            <person name="Mihai O."/>
            <person name="Mihalev A."/>
            <person name="Mihova T."/>
            <person name="Mittelman R."/>
            <person name="Mlenga V."/>
            <person name="Montmayeur A."/>
            <person name="Mulrain L."/>
            <person name="Navidi A."/>
            <person name="Naylor J."/>
            <person name="Negash T."/>
            <person name="Nguyen T."/>
            <person name="Nguyen N."/>
            <person name="Nicol R."/>
            <person name="Norbu C."/>
            <person name="Norbu N."/>
            <person name="Novod N."/>
            <person name="O'Neill B."/>
            <person name="Osman S."/>
            <person name="Markiewicz E."/>
            <person name="Oyono O.L."/>
            <person name="Patti C."/>
            <person name="Phunkhang P."/>
            <person name="Pierre F."/>
            <person name="Priest M."/>
            <person name="Raghuraman S."/>
            <person name="Rege F."/>
            <person name="Reyes R."/>
            <person name="Rise C."/>
            <person name="Rogov P."/>
            <person name="Ross K."/>
            <person name="Ryan E."/>
            <person name="Settipalli S."/>
            <person name="Shea T."/>
            <person name="Sherpa N."/>
            <person name="Shi L."/>
            <person name="Shih D."/>
            <person name="Sparrow T."/>
            <person name="Spaulding J."/>
            <person name="Stalker J."/>
            <person name="Stange-Thomann N."/>
            <person name="Stavropoulos S."/>
            <person name="Stone C."/>
            <person name="Strader C."/>
            <person name="Tesfaye S."/>
            <person name="Thomson T."/>
            <person name="Thoulutsang Y."/>
            <person name="Thoulutsang D."/>
            <person name="Topham K."/>
            <person name="Topping I."/>
            <person name="Tsamla T."/>
            <person name="Vassiliev H."/>
            <person name="Vo A."/>
            <person name="Wangchuk T."/>
            <person name="Wangdi T."/>
            <person name="Weiand M."/>
            <person name="Wilkinson J."/>
            <person name="Wilson A."/>
            <person name="Yadav S."/>
            <person name="Young G."/>
            <person name="Yu Q."/>
            <person name="Zembek L."/>
            <person name="Zhong D."/>
            <person name="Zimmer A."/>
            <person name="Zwirko Z."/>
            <person name="Jaffe D.B."/>
            <person name="Alvarez P."/>
            <person name="Brockman W."/>
            <person name="Butler J."/>
            <person name="Chin C."/>
            <person name="Gnerre S."/>
            <person name="Grabherr M."/>
            <person name="Kleber M."/>
            <person name="Mauceli E."/>
            <person name="MacCallum I."/>
        </authorList>
    </citation>
    <scope>NUCLEOTIDE SEQUENCE [LARGE SCALE GENOMIC DNA]</scope>
    <source>
        <strain evidence="3">Tucson 14030-0811.24</strain>
    </source>
</reference>
<dbReference type="HOGENOM" id="CLU_040063_2_3_1"/>
<feature type="non-terminal residue" evidence="2">
    <location>
        <position position="1"/>
    </location>
</feature>
<dbReference type="GO" id="GO:0034457">
    <property type="term" value="C:Mpp10 complex"/>
    <property type="evidence" value="ECO:0007669"/>
    <property type="project" value="TreeGrafter"/>
</dbReference>
<dbReference type="OrthoDB" id="10253204at2759"/>
<gene>
    <name evidence="2" type="primary">Dwil\GK19236</name>
    <name evidence="2" type="ORF">Dwil_GK19236</name>
</gene>
<name>B4MY30_DROWI</name>
<dbReference type="GO" id="GO:0032040">
    <property type="term" value="C:small-subunit processome"/>
    <property type="evidence" value="ECO:0007669"/>
    <property type="project" value="TreeGrafter"/>
</dbReference>
<feature type="domain" description="Brix" evidence="1">
    <location>
        <begin position="1"/>
        <end position="116"/>
    </location>
</feature>
<dbReference type="InterPro" id="IPR044281">
    <property type="entry name" value="IMP4/RPF1"/>
</dbReference>
<dbReference type="PANTHER" id="PTHR22734">
    <property type="entry name" value="U3 SMALL NUCLEOLAR RIBONUCLEOPROTEIN PROTEIN IMP4"/>
    <property type="match status" value="1"/>
</dbReference>
<dbReference type="Proteomes" id="UP000007798">
    <property type="component" value="Unassembled WGS sequence"/>
</dbReference>
<dbReference type="Pfam" id="PF04427">
    <property type="entry name" value="Brix"/>
    <property type="match status" value="1"/>
</dbReference>
<keyword evidence="3" id="KW-1185">Reference proteome</keyword>
<sequence length="153" mass="17761">GLVVCHLPYGHTAFFNTSDVVMRHAIPDIGKMSEQKHHLIFNNFKSTIGLRTVQILKQLFPVPKENSQRLITFLNHNDSIIFRHHQYKYVNRELELKEVGPRFQLKLYEIKLGTLENIKAADSQWVNRPYLNTSVENKIFSNDSGIPNKESTD</sequence>